<dbReference type="PANTHER" id="PTHR37842:SF2">
    <property type="entry name" value="GYLCOSYL HYDROLASE 115 C-TERMINAL DOMAIN-CONTAINING PROTEIN"/>
    <property type="match status" value="1"/>
</dbReference>
<dbReference type="SUPFAM" id="SSF55545">
    <property type="entry name" value="beta-N-acetylhexosaminidase-like domain"/>
    <property type="match status" value="1"/>
</dbReference>
<keyword evidence="2" id="KW-0732">Signal</keyword>
<dbReference type="eggNOG" id="ENOG502Z7KK">
    <property type="taxonomic scope" value="Bacteria"/>
</dbReference>
<evidence type="ECO:0000256" key="2">
    <source>
        <dbReference type="SAM" id="SignalP"/>
    </source>
</evidence>
<dbReference type="Pfam" id="PF17829">
    <property type="entry name" value="GH115_C"/>
    <property type="match status" value="1"/>
</dbReference>
<dbReference type="Pfam" id="PF15979">
    <property type="entry name" value="Glyco_hydro_115"/>
    <property type="match status" value="1"/>
</dbReference>
<dbReference type="OrthoDB" id="8727830at2"/>
<dbReference type="GeneID" id="78082911"/>
<accession>F8X1N4</accession>
<keyword evidence="5" id="KW-1185">Reference proteome</keyword>
<dbReference type="RefSeq" id="WP_006843652.1">
    <property type="nucleotide sequence ID" value="NZ_AQWJ01000009.1"/>
</dbReference>
<proteinExistence type="predicted"/>
<dbReference type="AlphaFoldDB" id="F8X1N4"/>
<keyword evidence="1" id="KW-0378">Hydrolase</keyword>
<dbReference type="GO" id="GO:0016787">
    <property type="term" value="F:hydrolase activity"/>
    <property type="evidence" value="ECO:0007669"/>
    <property type="project" value="UniProtKB-KW"/>
</dbReference>
<dbReference type="PANTHER" id="PTHR37842">
    <property type="match status" value="1"/>
</dbReference>
<feature type="domain" description="Gylcosyl hydrolase 115 C-terminal" evidence="3">
    <location>
        <begin position="670"/>
        <end position="834"/>
    </location>
</feature>
<dbReference type="InterPro" id="IPR042301">
    <property type="entry name" value="GH115_sf"/>
</dbReference>
<organism evidence="4 5">
    <name type="scientific">Dysgonomonas mossii DSM 22836</name>
    <dbReference type="NCBI Taxonomy" id="742767"/>
    <lineage>
        <taxon>Bacteria</taxon>
        <taxon>Pseudomonadati</taxon>
        <taxon>Bacteroidota</taxon>
        <taxon>Bacteroidia</taxon>
        <taxon>Bacteroidales</taxon>
        <taxon>Dysgonomonadaceae</taxon>
        <taxon>Dysgonomonas</taxon>
    </lineage>
</organism>
<reference evidence="4 5" key="1">
    <citation type="submission" date="2011-04" db="EMBL/GenBank/DDBJ databases">
        <title>The Genome Sequence of Dysgonomonas mossii DSM 22836.</title>
        <authorList>
            <consortium name="The Broad Institute Genome Sequencing Platform"/>
            <person name="Earl A."/>
            <person name="Ward D."/>
            <person name="Feldgarden M."/>
            <person name="Gevers D."/>
            <person name="Pudlo N."/>
            <person name="Martens E."/>
            <person name="Allen-Vercoe E."/>
            <person name="Young S.K."/>
            <person name="Zeng Q."/>
            <person name="Gargeya S."/>
            <person name="Fitzgerald M."/>
            <person name="Haas B."/>
            <person name="Abouelleil A."/>
            <person name="Alvarado L."/>
            <person name="Arachchi H.M."/>
            <person name="Berlin A."/>
            <person name="Brown A."/>
            <person name="Chapman S.B."/>
            <person name="Chen Z."/>
            <person name="Dunbar C."/>
            <person name="Freedman E."/>
            <person name="Gearin G."/>
            <person name="Gellesch M."/>
            <person name="Goldberg J."/>
            <person name="Griggs A."/>
            <person name="Gujja S."/>
            <person name="Heiman D."/>
            <person name="Howarth C."/>
            <person name="Larson L."/>
            <person name="Lui A."/>
            <person name="MacDonald P.J.P."/>
            <person name="Mehta T."/>
            <person name="Montmayeur A."/>
            <person name="Murphy C."/>
            <person name="Neiman D."/>
            <person name="Pearson M."/>
            <person name="Priest M."/>
            <person name="Roberts A."/>
            <person name="Saif S."/>
            <person name="Shea T."/>
            <person name="Shenoy N."/>
            <person name="Sisk P."/>
            <person name="Stolte C."/>
            <person name="Sykes S."/>
            <person name="Yandava C."/>
            <person name="Wortman J."/>
            <person name="Nusbaum C."/>
            <person name="Birren B."/>
        </authorList>
    </citation>
    <scope>NUCLEOTIDE SEQUENCE [LARGE SCALE GENOMIC DNA]</scope>
    <source>
        <strain evidence="4 5">DSM 22836</strain>
    </source>
</reference>
<evidence type="ECO:0000259" key="3">
    <source>
        <dbReference type="Pfam" id="PF17829"/>
    </source>
</evidence>
<dbReference type="Gene3D" id="2.60.120.1620">
    <property type="match status" value="1"/>
</dbReference>
<sequence>MKNIKYILSTICLFPLILFAQADQFVSFSAKEDAFTLVKPFVAAPILIDNNIDSGILKAIVNLSVDIDKVTGVSPILKVDKVSAEETVLLIGTIGKSKYIDDLVKNKKINASELQGKYEKYLIQTVQNPIEGVKEALVIAGSDKRGTIYGIYELSKQIGVSPWYYWADVPIKKQENIYIKRGKYTEGEPAVRYRGIFLNDEAPALSGWANATFGGFNSKFYEKVFELILRLKGNFLWPAMWGSAFYDDDPQNGILANEMGIVMSTSHHEPMAMAQSDWHRYVKRNNLPNIWDYTKNTRALQESWRFGMQRAKDWEKVVTVGMRGDGDEAMSEDTNIALLEKIVKDQRKIISEVTGKKPEETPQVWALYKEVQDYYDQGMRVPDDVTLLFCDDNWGNVRKLPEINSKPHKGGYGMYYHFDYVGAPRNSKWININPIQRVWEQMNLTYTHGVDRIWVVNVGDLKPMEYPISFFLNMAWNPGQFNPHNLLDHTEKWCEQQFGSTYAKEAARLINLYSKFNRRVTPELLNDKTYSLENYNEFETVMNDYRNLVIDAMRLYYLMPSEYKDAFDQLVLFPINACSNLYEMYYAQAKNKLYAAKKDIQANYWADKVKECFERDSLLTIHYNQTIAGGKWSHMMDQVRIGYTSWNNPPKSIMPKVEYIMQTTDYKEKVFVEKNGYVSIEAGNYSRLNNSDKIHWEMIPDMGKTKSAMTTFPQNIYPKENDNIYLEYDIDFESTGDFNVHLLLSPTLNFNANKGLRYAISFDGRNEQIVNFNGHYKGELGLWQAEAIIKSTTKHTITEKGKHTLRFRVLEPGIVLQKILIDTGGLKPSYLGAPKSELK</sequence>
<feature type="chain" id="PRO_5003379870" description="Gylcosyl hydrolase 115 C-terminal domain-containing protein" evidence="2">
    <location>
        <begin position="23"/>
        <end position="839"/>
    </location>
</feature>
<dbReference type="InterPro" id="IPR029018">
    <property type="entry name" value="Hex-like_dom2"/>
</dbReference>
<evidence type="ECO:0000313" key="4">
    <source>
        <dbReference type="EMBL" id="EGK06018.1"/>
    </source>
</evidence>
<gene>
    <name evidence="4" type="ORF">HMPREF9456_02282</name>
</gene>
<comment type="caution">
    <text evidence="4">The sequence shown here is derived from an EMBL/GenBank/DDBJ whole genome shotgun (WGS) entry which is preliminary data.</text>
</comment>
<dbReference type="InterPro" id="IPR041437">
    <property type="entry name" value="GH115_C"/>
</dbReference>
<dbReference type="Gene3D" id="1.20.58.2150">
    <property type="match status" value="1"/>
</dbReference>
<protein>
    <recommendedName>
        <fullName evidence="3">Gylcosyl hydrolase 115 C-terminal domain-containing protein</fullName>
    </recommendedName>
</protein>
<dbReference type="InterPro" id="IPR031924">
    <property type="entry name" value="GH115"/>
</dbReference>
<evidence type="ECO:0000256" key="1">
    <source>
        <dbReference type="ARBA" id="ARBA00022801"/>
    </source>
</evidence>
<dbReference type="Gene3D" id="3.30.379.10">
    <property type="entry name" value="Chitobiase/beta-hexosaminidase domain 2-like"/>
    <property type="match status" value="1"/>
</dbReference>
<dbReference type="Proteomes" id="UP000006420">
    <property type="component" value="Unassembled WGS sequence"/>
</dbReference>
<dbReference type="Gene3D" id="3.20.20.520">
    <property type="entry name" value="Glycosyl hydrolase family 115"/>
    <property type="match status" value="1"/>
</dbReference>
<evidence type="ECO:0000313" key="5">
    <source>
        <dbReference type="Proteomes" id="UP000006420"/>
    </source>
</evidence>
<dbReference type="GO" id="GO:0005975">
    <property type="term" value="P:carbohydrate metabolic process"/>
    <property type="evidence" value="ECO:0007669"/>
    <property type="project" value="UniProtKB-ARBA"/>
</dbReference>
<dbReference type="EMBL" id="ADLW01000010">
    <property type="protein sequence ID" value="EGK06018.1"/>
    <property type="molecule type" value="Genomic_DNA"/>
</dbReference>
<dbReference type="STRING" id="742767.HMPREF9456_02282"/>
<dbReference type="HOGENOM" id="CLU_004852_0_0_10"/>
<name>F8X1N4_9BACT</name>
<feature type="signal peptide" evidence="2">
    <location>
        <begin position="1"/>
        <end position="22"/>
    </location>
</feature>